<keyword evidence="1" id="KW-0472">Membrane</keyword>
<dbReference type="InterPro" id="IPR014729">
    <property type="entry name" value="Rossmann-like_a/b/a_fold"/>
</dbReference>
<evidence type="ECO:0000313" key="4">
    <source>
        <dbReference type="Proteomes" id="UP001589609"/>
    </source>
</evidence>
<dbReference type="InterPro" id="IPR051599">
    <property type="entry name" value="Cell_Envelope_Assoc"/>
</dbReference>
<dbReference type="CDD" id="cd06259">
    <property type="entry name" value="YdcF-like"/>
    <property type="match status" value="1"/>
</dbReference>
<reference evidence="3 4" key="1">
    <citation type="submission" date="2024-09" db="EMBL/GenBank/DDBJ databases">
        <authorList>
            <person name="Sun Q."/>
            <person name="Mori K."/>
        </authorList>
    </citation>
    <scope>NUCLEOTIDE SEQUENCE [LARGE SCALE GENOMIC DNA]</scope>
    <source>
        <strain evidence="3 4">JCM 11201</strain>
    </source>
</reference>
<dbReference type="PANTHER" id="PTHR30336:SF4">
    <property type="entry name" value="ENVELOPE BIOGENESIS FACTOR ELYC"/>
    <property type="match status" value="1"/>
</dbReference>
<proteinExistence type="predicted"/>
<feature type="domain" description="DUF218" evidence="2">
    <location>
        <begin position="41"/>
        <end position="181"/>
    </location>
</feature>
<sequence>MLQKKLRRYLAIGISLVTVYIMILQIFMYRYSHMELPSRADYLIVLGARVKGEAPSLSLRYRIDRAAQYLEDNSQTIAIVSGGKGNGENMSEAEVMKLELIEHGIPEHRILMEDKSTSTEENIAFSKTFIPAKAKKGLIVTNDYHVYRAVSVARKAGLSVQGLAADTPKRALIQSYIREYVALTVYFIKGRM</sequence>
<organism evidence="3 4">
    <name type="scientific">Ectobacillus funiculus</name>
    <dbReference type="NCBI Taxonomy" id="137993"/>
    <lineage>
        <taxon>Bacteria</taxon>
        <taxon>Bacillati</taxon>
        <taxon>Bacillota</taxon>
        <taxon>Bacilli</taxon>
        <taxon>Bacillales</taxon>
        <taxon>Bacillaceae</taxon>
        <taxon>Ectobacillus</taxon>
    </lineage>
</organism>
<dbReference type="PANTHER" id="PTHR30336">
    <property type="entry name" value="INNER MEMBRANE PROTEIN, PROBABLE PERMEASE"/>
    <property type="match status" value="1"/>
</dbReference>
<accession>A0ABV5WLB9</accession>
<dbReference type="EMBL" id="JBHMAF010000193">
    <property type="protein sequence ID" value="MFB9761357.1"/>
    <property type="molecule type" value="Genomic_DNA"/>
</dbReference>
<name>A0ABV5WLB9_9BACI</name>
<gene>
    <name evidence="3" type="ORF">ACFFMS_24225</name>
</gene>
<keyword evidence="1" id="KW-1133">Transmembrane helix</keyword>
<dbReference type="Gene3D" id="3.40.50.620">
    <property type="entry name" value="HUPs"/>
    <property type="match status" value="1"/>
</dbReference>
<keyword evidence="1" id="KW-0812">Transmembrane</keyword>
<comment type="caution">
    <text evidence="3">The sequence shown here is derived from an EMBL/GenBank/DDBJ whole genome shotgun (WGS) entry which is preliminary data.</text>
</comment>
<protein>
    <submittedName>
        <fullName evidence="3">YdcF family protein</fullName>
    </submittedName>
</protein>
<evidence type="ECO:0000313" key="3">
    <source>
        <dbReference type="EMBL" id="MFB9761357.1"/>
    </source>
</evidence>
<evidence type="ECO:0000256" key="1">
    <source>
        <dbReference type="SAM" id="Phobius"/>
    </source>
</evidence>
<keyword evidence="4" id="KW-1185">Reference proteome</keyword>
<dbReference type="Pfam" id="PF02698">
    <property type="entry name" value="DUF218"/>
    <property type="match status" value="1"/>
</dbReference>
<evidence type="ECO:0000259" key="2">
    <source>
        <dbReference type="Pfam" id="PF02698"/>
    </source>
</evidence>
<dbReference type="Proteomes" id="UP001589609">
    <property type="component" value="Unassembled WGS sequence"/>
</dbReference>
<feature type="transmembrane region" description="Helical" evidence="1">
    <location>
        <begin position="9"/>
        <end position="29"/>
    </location>
</feature>
<dbReference type="RefSeq" id="WP_379951543.1">
    <property type="nucleotide sequence ID" value="NZ_JBHMAF010000193.1"/>
</dbReference>
<dbReference type="InterPro" id="IPR003848">
    <property type="entry name" value="DUF218"/>
</dbReference>